<comment type="caution">
    <text evidence="1">The sequence shown here is derived from an EMBL/GenBank/DDBJ whole genome shotgun (WGS) entry which is preliminary data.</text>
</comment>
<dbReference type="Proteomes" id="UP001434883">
    <property type="component" value="Unassembled WGS sequence"/>
</dbReference>
<sequence length="99" mass="11285">MCRSSAFSTSLECEQLWYLLQSEAREEMAAPDDHLGLVGEFLSFFFPLESILQSKYLNSSVLYCVMDVRFCMYDSVAFSNHLIAALIKYLCLTAEAYTP</sequence>
<dbReference type="EMBL" id="JAHRIN010015043">
    <property type="protein sequence ID" value="MEQ2196207.1"/>
    <property type="molecule type" value="Genomic_DNA"/>
</dbReference>
<gene>
    <name evidence="1" type="ORF">XENOCAPTIV_026558</name>
</gene>
<name>A0ABV0QLE6_9TELE</name>
<organism evidence="1 2">
    <name type="scientific">Xenoophorus captivus</name>
    <dbReference type="NCBI Taxonomy" id="1517983"/>
    <lineage>
        <taxon>Eukaryota</taxon>
        <taxon>Metazoa</taxon>
        <taxon>Chordata</taxon>
        <taxon>Craniata</taxon>
        <taxon>Vertebrata</taxon>
        <taxon>Euteleostomi</taxon>
        <taxon>Actinopterygii</taxon>
        <taxon>Neopterygii</taxon>
        <taxon>Teleostei</taxon>
        <taxon>Neoteleostei</taxon>
        <taxon>Acanthomorphata</taxon>
        <taxon>Ovalentaria</taxon>
        <taxon>Atherinomorphae</taxon>
        <taxon>Cyprinodontiformes</taxon>
        <taxon>Goodeidae</taxon>
        <taxon>Xenoophorus</taxon>
    </lineage>
</organism>
<keyword evidence="2" id="KW-1185">Reference proteome</keyword>
<evidence type="ECO:0000313" key="2">
    <source>
        <dbReference type="Proteomes" id="UP001434883"/>
    </source>
</evidence>
<proteinExistence type="predicted"/>
<evidence type="ECO:0000313" key="1">
    <source>
        <dbReference type="EMBL" id="MEQ2196207.1"/>
    </source>
</evidence>
<reference evidence="1 2" key="1">
    <citation type="submission" date="2021-06" db="EMBL/GenBank/DDBJ databases">
        <authorList>
            <person name="Palmer J.M."/>
        </authorList>
    </citation>
    <scope>NUCLEOTIDE SEQUENCE [LARGE SCALE GENOMIC DNA]</scope>
    <source>
        <strain evidence="1 2">XC_2019</strain>
        <tissue evidence="1">Muscle</tissue>
    </source>
</reference>
<protein>
    <submittedName>
        <fullName evidence="1">Uncharacterized protein</fullName>
    </submittedName>
</protein>
<accession>A0ABV0QLE6</accession>